<evidence type="ECO:0000256" key="2">
    <source>
        <dbReference type="ARBA" id="ARBA00023315"/>
    </source>
</evidence>
<evidence type="ECO:0000313" key="4">
    <source>
        <dbReference type="EMBL" id="MBB4021149.1"/>
    </source>
</evidence>
<organism evidence="4 5">
    <name type="scientific">Actibacterium naphthalenivorans</name>
    <dbReference type="NCBI Taxonomy" id="1614693"/>
    <lineage>
        <taxon>Bacteria</taxon>
        <taxon>Pseudomonadati</taxon>
        <taxon>Pseudomonadota</taxon>
        <taxon>Alphaproteobacteria</taxon>
        <taxon>Rhodobacterales</taxon>
        <taxon>Roseobacteraceae</taxon>
        <taxon>Actibacterium</taxon>
    </lineage>
</organism>
<keyword evidence="1 4" id="KW-0808">Transferase</keyword>
<accession>A0A840CCX1</accession>
<dbReference type="Pfam" id="PF00583">
    <property type="entry name" value="Acetyltransf_1"/>
    <property type="match status" value="1"/>
</dbReference>
<proteinExistence type="predicted"/>
<dbReference type="SUPFAM" id="SSF55729">
    <property type="entry name" value="Acyl-CoA N-acyltransferases (Nat)"/>
    <property type="match status" value="1"/>
</dbReference>
<dbReference type="InterPro" id="IPR000182">
    <property type="entry name" value="GNAT_dom"/>
</dbReference>
<reference evidence="4" key="1">
    <citation type="submission" date="2020-08" db="EMBL/GenBank/DDBJ databases">
        <title>Genomic Encyclopedia of Type Strains, Phase IV (KMG-IV): sequencing the most valuable type-strain genomes for metagenomic binning, comparative biology and taxonomic classification.</title>
        <authorList>
            <person name="Goeker M."/>
        </authorList>
    </citation>
    <scope>NUCLEOTIDE SEQUENCE [LARGE SCALE GENOMIC DNA]</scope>
    <source>
        <strain evidence="4">DSM 105040</strain>
    </source>
</reference>
<dbReference type="AlphaFoldDB" id="A0A840CCX1"/>
<name>A0A840CCX1_9RHOB</name>
<gene>
    <name evidence="4" type="ORF">GGR17_000940</name>
</gene>
<dbReference type="InterPro" id="IPR016181">
    <property type="entry name" value="Acyl_CoA_acyltransferase"/>
</dbReference>
<dbReference type="InterPro" id="IPR050680">
    <property type="entry name" value="YpeA/RimI_acetyltransf"/>
</dbReference>
<keyword evidence="5" id="KW-1185">Reference proteome</keyword>
<dbReference type="GO" id="GO:0008999">
    <property type="term" value="F:protein-N-terminal-alanine acetyltransferase activity"/>
    <property type="evidence" value="ECO:0007669"/>
    <property type="project" value="UniProtKB-EC"/>
</dbReference>
<dbReference type="Gene3D" id="3.40.630.30">
    <property type="match status" value="1"/>
</dbReference>
<evidence type="ECO:0000313" key="5">
    <source>
        <dbReference type="Proteomes" id="UP000585681"/>
    </source>
</evidence>
<dbReference type="EMBL" id="JACIEQ010000001">
    <property type="protein sequence ID" value="MBB4021149.1"/>
    <property type="molecule type" value="Genomic_DNA"/>
</dbReference>
<comment type="caution">
    <text evidence="4">The sequence shown here is derived from an EMBL/GenBank/DDBJ whole genome shotgun (WGS) entry which is preliminary data.</text>
</comment>
<dbReference type="EC" id="2.3.1.267" evidence="4"/>
<keyword evidence="2 4" id="KW-0012">Acyltransferase</keyword>
<dbReference type="PANTHER" id="PTHR43420:SF12">
    <property type="entry name" value="N-ACETYLTRANSFERASE DOMAIN-CONTAINING PROTEIN"/>
    <property type="match status" value="1"/>
</dbReference>
<protein>
    <submittedName>
        <fullName evidence="4">Ribosomal-protein-alanine N-acetyltransferase</fullName>
        <ecNumber evidence="4">2.3.1.267</ecNumber>
    </submittedName>
</protein>
<evidence type="ECO:0000259" key="3">
    <source>
        <dbReference type="PROSITE" id="PS51186"/>
    </source>
</evidence>
<sequence length="139" mass="15024">MTPEDLAALHAACFTTPRPWSTAEFAALRDSPGVFLCGDETGFALGRVIAGEAELLTLAMHPTARRRGLGRRWLNAFEATARSRAAADAFLEVAADNAAALRLYQRAGYTVAGRRNAYYTPPAGPRIDALVMRKMLAKT</sequence>
<dbReference type="RefSeq" id="WP_054537888.1">
    <property type="nucleotide sequence ID" value="NZ_JACIEQ010000001.1"/>
</dbReference>
<dbReference type="Proteomes" id="UP000585681">
    <property type="component" value="Unassembled WGS sequence"/>
</dbReference>
<evidence type="ECO:0000256" key="1">
    <source>
        <dbReference type="ARBA" id="ARBA00022679"/>
    </source>
</evidence>
<dbReference type="PROSITE" id="PS51186">
    <property type="entry name" value="GNAT"/>
    <property type="match status" value="1"/>
</dbReference>
<dbReference type="PANTHER" id="PTHR43420">
    <property type="entry name" value="ACETYLTRANSFERASE"/>
    <property type="match status" value="1"/>
</dbReference>
<feature type="domain" description="N-acetyltransferase" evidence="3">
    <location>
        <begin position="1"/>
        <end position="137"/>
    </location>
</feature>